<evidence type="ECO:0000313" key="1">
    <source>
        <dbReference type="EMBL" id="EEG36021.1"/>
    </source>
</evidence>
<reference evidence="1 2" key="1">
    <citation type="submission" date="2009-01" db="EMBL/GenBank/DDBJ databases">
        <authorList>
            <person name="Fulton L."/>
            <person name="Clifton S."/>
            <person name="Fulton B."/>
            <person name="Xu J."/>
            <person name="Minx P."/>
            <person name="Pepin K.H."/>
            <person name="Johnson M."/>
            <person name="Bhonagiri V."/>
            <person name="Nash W.E."/>
            <person name="Mardis E.R."/>
            <person name="Wilson R.K."/>
        </authorList>
    </citation>
    <scope>NUCLEOTIDE SEQUENCE [LARGE SCALE GENOMIC DNA]</scope>
    <source>
        <strain evidence="1 2">DSM 3353</strain>
    </source>
</reference>
<sequence length="46" mass="5215">MFNTKYCKITEFISGKLQLLAEISGEQRKLFAVCKIISAGDFDLMI</sequence>
<reference evidence="1 2" key="2">
    <citation type="submission" date="2009-02" db="EMBL/GenBank/DDBJ databases">
        <title>Draft genome sequence of Eubacterium hallii (DSM 3353).</title>
        <authorList>
            <person name="Sudarsanam P."/>
            <person name="Ley R."/>
            <person name="Guruge J."/>
            <person name="Turnbaugh P.J."/>
            <person name="Mahowald M."/>
            <person name="Liep D."/>
            <person name="Gordon J."/>
        </authorList>
    </citation>
    <scope>NUCLEOTIDE SEQUENCE [LARGE SCALE GENOMIC DNA]</scope>
    <source>
        <strain evidence="1 2">DSM 3353</strain>
    </source>
</reference>
<name>C0EXI3_9FIRM</name>
<dbReference type="AlphaFoldDB" id="C0EXI3"/>
<dbReference type="EMBL" id="ACEP01000094">
    <property type="protein sequence ID" value="EEG36021.1"/>
    <property type="molecule type" value="Genomic_DNA"/>
</dbReference>
<gene>
    <name evidence="1" type="ORF">EUBHAL_02125</name>
</gene>
<proteinExistence type="predicted"/>
<protein>
    <submittedName>
        <fullName evidence="1">Uncharacterized protein</fullName>
    </submittedName>
</protein>
<evidence type="ECO:0000313" key="2">
    <source>
        <dbReference type="Proteomes" id="UP000003174"/>
    </source>
</evidence>
<comment type="caution">
    <text evidence="1">The sequence shown here is derived from an EMBL/GenBank/DDBJ whole genome shotgun (WGS) entry which is preliminary data.</text>
</comment>
<accession>C0EXI3</accession>
<dbReference type="Proteomes" id="UP000003174">
    <property type="component" value="Unassembled WGS sequence"/>
</dbReference>
<organism evidence="1 2">
    <name type="scientific">Anaerobutyricum hallii DSM 3353</name>
    <dbReference type="NCBI Taxonomy" id="411469"/>
    <lineage>
        <taxon>Bacteria</taxon>
        <taxon>Bacillati</taxon>
        <taxon>Bacillota</taxon>
        <taxon>Clostridia</taxon>
        <taxon>Lachnospirales</taxon>
        <taxon>Lachnospiraceae</taxon>
        <taxon>Anaerobutyricum</taxon>
    </lineage>
</organism>